<dbReference type="InterPro" id="IPR036697">
    <property type="entry name" value="Hemocyanin_N_sf"/>
</dbReference>
<dbReference type="STRING" id="66420.A0A194Q1T9"/>
<evidence type="ECO:0000256" key="11">
    <source>
        <dbReference type="ARBA" id="ARBA00023157"/>
    </source>
</evidence>
<keyword evidence="9" id="KW-0503">Monooxygenase</keyword>
<keyword evidence="16" id="KW-1185">Reference proteome</keyword>
<dbReference type="GO" id="GO:0006583">
    <property type="term" value="P:melanin biosynthetic process from tyrosine"/>
    <property type="evidence" value="ECO:0007669"/>
    <property type="project" value="UniProtKB-ARBA"/>
</dbReference>
<accession>A0A194Q1T9</accession>
<evidence type="ECO:0000256" key="5">
    <source>
        <dbReference type="ARBA" id="ARBA00022525"/>
    </source>
</evidence>
<comment type="cofactor">
    <cofactor evidence="1">
        <name>Cu(2+)</name>
        <dbReference type="ChEBI" id="CHEBI:29036"/>
    </cofactor>
</comment>
<evidence type="ECO:0000313" key="16">
    <source>
        <dbReference type="Proteomes" id="UP000053268"/>
    </source>
</evidence>
<evidence type="ECO:0000256" key="7">
    <source>
        <dbReference type="ARBA" id="ARBA00023002"/>
    </source>
</evidence>
<name>A0A194Q1T9_PAPXU</name>
<dbReference type="FunFam" id="1.20.1370.10:FF:000001">
    <property type="entry name" value="Phenoloxidase 2"/>
    <property type="match status" value="1"/>
</dbReference>
<dbReference type="EC" id="1.14.18.1" evidence="4"/>
<dbReference type="InterPro" id="IPR008922">
    <property type="entry name" value="Di-copper_centre_dom_sf"/>
</dbReference>
<dbReference type="Pfam" id="PF03723">
    <property type="entry name" value="Hemocyanin_C"/>
    <property type="match status" value="1"/>
</dbReference>
<keyword evidence="10" id="KW-0470">Melanin biosynthesis</keyword>
<dbReference type="Pfam" id="PF00372">
    <property type="entry name" value="Hemocyanin_M"/>
    <property type="match status" value="1"/>
</dbReference>
<evidence type="ECO:0000256" key="13">
    <source>
        <dbReference type="ARBA" id="ARBA00048881"/>
    </source>
</evidence>
<organism evidence="15 16">
    <name type="scientific">Papilio xuthus</name>
    <name type="common">Asian swallowtail butterfly</name>
    <dbReference type="NCBI Taxonomy" id="66420"/>
    <lineage>
        <taxon>Eukaryota</taxon>
        <taxon>Metazoa</taxon>
        <taxon>Ecdysozoa</taxon>
        <taxon>Arthropoda</taxon>
        <taxon>Hexapoda</taxon>
        <taxon>Insecta</taxon>
        <taxon>Pterygota</taxon>
        <taxon>Neoptera</taxon>
        <taxon>Endopterygota</taxon>
        <taxon>Lepidoptera</taxon>
        <taxon>Glossata</taxon>
        <taxon>Ditrysia</taxon>
        <taxon>Papilionoidea</taxon>
        <taxon>Papilionidae</taxon>
        <taxon>Papilioninae</taxon>
        <taxon>Papilio</taxon>
    </lineage>
</organism>
<dbReference type="Proteomes" id="UP000694872">
    <property type="component" value="Unplaced"/>
</dbReference>
<dbReference type="GO" id="GO:0046872">
    <property type="term" value="F:metal ion binding"/>
    <property type="evidence" value="ECO:0007669"/>
    <property type="project" value="UniProtKB-KW"/>
</dbReference>
<reference evidence="15 16" key="1">
    <citation type="journal article" date="2015" name="Nat. Commun.">
        <title>Outbred genome sequencing and CRISPR/Cas9 gene editing in butterflies.</title>
        <authorList>
            <person name="Li X."/>
            <person name="Fan D."/>
            <person name="Zhang W."/>
            <person name="Liu G."/>
            <person name="Zhang L."/>
            <person name="Zhao L."/>
            <person name="Fang X."/>
            <person name="Chen L."/>
            <person name="Dong Y."/>
            <person name="Chen Y."/>
            <person name="Ding Y."/>
            <person name="Zhao R."/>
            <person name="Feng M."/>
            <person name="Zhu Y."/>
            <person name="Feng Y."/>
            <person name="Jiang X."/>
            <person name="Zhu D."/>
            <person name="Xiang H."/>
            <person name="Feng X."/>
            <person name="Li S."/>
            <person name="Wang J."/>
            <person name="Zhang G."/>
            <person name="Kronforst M.R."/>
            <person name="Wang W."/>
        </authorList>
    </citation>
    <scope>NUCLEOTIDE SEQUENCE [LARGE SCALE GENOMIC DNA]</scope>
    <source>
        <strain evidence="15">Ya'a_city_454_Px</strain>
        <tissue evidence="15">Whole body</tissue>
    </source>
</reference>
<reference evidence="17" key="2">
    <citation type="submission" date="2025-04" db="UniProtKB">
        <authorList>
            <consortium name="RefSeq"/>
        </authorList>
    </citation>
    <scope>IDENTIFICATION</scope>
</reference>
<proteinExistence type="inferred from homology"/>
<evidence type="ECO:0000256" key="3">
    <source>
        <dbReference type="ARBA" id="ARBA00009928"/>
    </source>
</evidence>
<comment type="catalytic activity">
    <reaction evidence="13">
        <text>L-tyrosine + O2 = L-dopaquinone + H2O</text>
        <dbReference type="Rhea" id="RHEA:18117"/>
        <dbReference type="ChEBI" id="CHEBI:15377"/>
        <dbReference type="ChEBI" id="CHEBI:15379"/>
        <dbReference type="ChEBI" id="CHEBI:57924"/>
        <dbReference type="ChEBI" id="CHEBI:58315"/>
        <dbReference type="EC" id="1.14.18.1"/>
    </reaction>
</comment>
<evidence type="ECO:0000256" key="12">
    <source>
        <dbReference type="ARBA" id="ARBA00048233"/>
    </source>
</evidence>
<evidence type="ECO:0000259" key="14">
    <source>
        <dbReference type="PROSITE" id="PS00498"/>
    </source>
</evidence>
<protein>
    <recommendedName>
        <fullName evidence="4">tyrosinase</fullName>
        <ecNumber evidence="4">1.14.18.1</ecNumber>
    </recommendedName>
</protein>
<comment type="subcellular location">
    <subcellularLocation>
        <location evidence="2">Secreted</location>
    </subcellularLocation>
</comment>
<dbReference type="Gene3D" id="2.60.40.1520">
    <property type="entry name" value="Hemocyanin, C-terminal domain"/>
    <property type="match status" value="1"/>
</dbReference>
<keyword evidence="7" id="KW-0560">Oxidoreductase</keyword>
<dbReference type="InterPro" id="IPR005203">
    <property type="entry name" value="Hemocyanin_C"/>
</dbReference>
<comment type="catalytic activity">
    <reaction evidence="12">
        <text>2 L-dopa + O2 = 2 L-dopaquinone + 2 H2O</text>
        <dbReference type="Rhea" id="RHEA:34287"/>
        <dbReference type="ChEBI" id="CHEBI:15377"/>
        <dbReference type="ChEBI" id="CHEBI:15379"/>
        <dbReference type="ChEBI" id="CHEBI:57504"/>
        <dbReference type="ChEBI" id="CHEBI:57924"/>
        <dbReference type="EC" id="1.14.18.1"/>
    </reaction>
</comment>
<dbReference type="AlphaFoldDB" id="A0A194Q1T9"/>
<evidence type="ECO:0000256" key="2">
    <source>
        <dbReference type="ARBA" id="ARBA00004613"/>
    </source>
</evidence>
<dbReference type="Gene3D" id="1.20.1370.10">
    <property type="entry name" value="Hemocyanin, N-terminal domain"/>
    <property type="match status" value="1"/>
</dbReference>
<dbReference type="Pfam" id="PF03722">
    <property type="entry name" value="Hemocyanin_N"/>
    <property type="match status" value="1"/>
</dbReference>
<keyword evidence="11" id="KW-1015">Disulfide bond</keyword>
<dbReference type="FunFam" id="1.10.1280.10:FF:000004">
    <property type="entry name" value="Hemocyanin subunit 2"/>
    <property type="match status" value="1"/>
</dbReference>
<dbReference type="InterPro" id="IPR000896">
    <property type="entry name" value="Hemocyanin/hexamerin_mid_dom"/>
</dbReference>
<gene>
    <name evidence="17" type="primary">LOC106117805</name>
    <name evidence="15" type="ORF">RR46_10277</name>
</gene>
<dbReference type="PRINTS" id="PR00187">
    <property type="entry name" value="HAEMOCYANIN"/>
</dbReference>
<dbReference type="PROSITE" id="PS00209">
    <property type="entry name" value="HEMOCYANIN_1"/>
    <property type="match status" value="1"/>
</dbReference>
<evidence type="ECO:0000256" key="9">
    <source>
        <dbReference type="ARBA" id="ARBA00023033"/>
    </source>
</evidence>
<dbReference type="PROSITE" id="PS00210">
    <property type="entry name" value="HEMOCYANIN_2"/>
    <property type="match status" value="1"/>
</dbReference>
<dbReference type="InterPro" id="IPR005204">
    <property type="entry name" value="Hemocyanin_N"/>
</dbReference>
<dbReference type="GO" id="GO:0005576">
    <property type="term" value="C:extracellular region"/>
    <property type="evidence" value="ECO:0007669"/>
    <property type="project" value="UniProtKB-SubCell"/>
</dbReference>
<dbReference type="SUPFAM" id="SSF48050">
    <property type="entry name" value="Hemocyanin, N-terminal domain"/>
    <property type="match status" value="1"/>
</dbReference>
<comment type="similarity">
    <text evidence="3">Belongs to the tyrosinase family.</text>
</comment>
<evidence type="ECO:0000256" key="1">
    <source>
        <dbReference type="ARBA" id="ARBA00001973"/>
    </source>
</evidence>
<dbReference type="InterPro" id="IPR013788">
    <property type="entry name" value="Hemocyanin/hexamerin"/>
</dbReference>
<dbReference type="SUPFAM" id="SSF81296">
    <property type="entry name" value="E set domains"/>
    <property type="match status" value="1"/>
</dbReference>
<evidence type="ECO:0000313" key="15">
    <source>
        <dbReference type="EMBL" id="KPI98959.1"/>
    </source>
</evidence>
<dbReference type="OrthoDB" id="8119704at2759"/>
<evidence type="ECO:0000256" key="6">
    <source>
        <dbReference type="ARBA" id="ARBA00022723"/>
    </source>
</evidence>
<dbReference type="KEGG" id="pxu:106117805"/>
<sequence length="687" mass="79416">MADTKKKNLLLFFDRPTEPCFMQKGDEKAVFEIPDHYYPEKYQSLSNSLSNRFGNDASRSIPIRNIALPNLDVPKQLPYNDQFSVFLPTHREMAGRLIDIFLGMRDIDDLTSILSYCQLHINPYMFNYCLSVALLHRDDTKGLNIPTLTETFPDKFMDPKVFRRAREATSVAKTGPRIPVTISQNLTASDREPEQRVAYFREDIAINLHHWHWHLVYPFDLTTGGIVDKDRRGELFYYMHQQIVARYNTERFCNDLPRVVMYKDFRAPIEEAYFPKLDSKVASRAWPPRFPGSIITDLDRPVEQIRIDVSEMERWRDNILQAIEENAVLMPGTTGYKMPLNPETGIDILGNIMESSILSVNRGYYGDYHNMGHVFISYVHDPDHRHLERPGVIGDSATAMRDPIFYRWHAHIDDIFQMYKNKLPPYPQDKIVYNNINVTSIKVEGPAGTNVFGTHWERSTVELGRGLDFTPRGSVLARFTHLQHEEFNYVIEVNNTSGNYAMGTVRIFMAPVFDDNGNRMTFDVQRKLMIELDKFTHGLKQGVNTIRRRSLDSSVTIPYERSFRNQLNRQGTAGNQSVAEFDFCGCGWPHHLLIPKGTTRGYPVTLFVMFSNWNDDRVAQDLVGSCNDAASYCGIRDRQYPDKRAMGYPFDRPAAPDVKNLQNFITENMAITDCTIRFTDEIRDRKQ</sequence>
<dbReference type="GeneID" id="106117805"/>
<dbReference type="InterPro" id="IPR037020">
    <property type="entry name" value="Hemocyanin_C_sf"/>
</dbReference>
<dbReference type="Gene3D" id="1.10.1280.10">
    <property type="entry name" value="Di-copper center containing domain from catechol oxidase"/>
    <property type="match status" value="1"/>
</dbReference>
<evidence type="ECO:0000256" key="4">
    <source>
        <dbReference type="ARBA" id="ARBA00011906"/>
    </source>
</evidence>
<keyword evidence="5" id="KW-0964">Secreted</keyword>
<dbReference type="InterPro" id="IPR002227">
    <property type="entry name" value="Tyrosinase_Cu-bd"/>
</dbReference>
<dbReference type="Proteomes" id="UP000053268">
    <property type="component" value="Unassembled WGS sequence"/>
</dbReference>
<keyword evidence="6" id="KW-0479">Metal-binding</keyword>
<dbReference type="PANTHER" id="PTHR11511:SF4">
    <property type="entry name" value="PHENOLOXIDASE 2-RELATED"/>
    <property type="match status" value="1"/>
</dbReference>
<dbReference type="RefSeq" id="XP_013167704.1">
    <property type="nucleotide sequence ID" value="XM_013312250.1"/>
</dbReference>
<evidence type="ECO:0000313" key="17">
    <source>
        <dbReference type="RefSeq" id="XP_013167704.1"/>
    </source>
</evidence>
<dbReference type="PANTHER" id="PTHR11511">
    <property type="entry name" value="LARVAL STORAGE PROTEIN/PHENOLOXIDASE"/>
    <property type="match status" value="1"/>
</dbReference>
<evidence type="ECO:0000256" key="10">
    <source>
        <dbReference type="ARBA" id="ARBA00023101"/>
    </source>
</evidence>
<dbReference type="InterPro" id="IPR014756">
    <property type="entry name" value="Ig_E-set"/>
</dbReference>
<dbReference type="PROSITE" id="PS00498">
    <property type="entry name" value="TYROSINASE_2"/>
    <property type="match status" value="1"/>
</dbReference>
<feature type="domain" description="Tyrosinase copper-binding" evidence="14">
    <location>
        <begin position="402"/>
        <end position="413"/>
    </location>
</feature>
<keyword evidence="8" id="KW-0186">Copper</keyword>
<dbReference type="SUPFAM" id="SSF48056">
    <property type="entry name" value="Di-copper centre-containing domain"/>
    <property type="match status" value="1"/>
</dbReference>
<evidence type="ECO:0000256" key="8">
    <source>
        <dbReference type="ARBA" id="ARBA00023008"/>
    </source>
</evidence>
<dbReference type="FunFam" id="2.60.40.1520:FF:000001">
    <property type="entry name" value="Hemocyanin subunit 2"/>
    <property type="match status" value="1"/>
</dbReference>
<dbReference type="GO" id="GO:0004503">
    <property type="term" value="F:tyrosinase activity"/>
    <property type="evidence" value="ECO:0007669"/>
    <property type="project" value="UniProtKB-EC"/>
</dbReference>
<dbReference type="EMBL" id="KQ459582">
    <property type="protein sequence ID" value="KPI98959.1"/>
    <property type="molecule type" value="Genomic_DNA"/>
</dbReference>